<dbReference type="Gene3D" id="1.20.1250.20">
    <property type="entry name" value="MFS general substrate transporter like domains"/>
    <property type="match status" value="1"/>
</dbReference>
<evidence type="ECO:0000259" key="7">
    <source>
        <dbReference type="PROSITE" id="PS50850"/>
    </source>
</evidence>
<keyword evidence="3 6" id="KW-1133">Transmembrane helix</keyword>
<dbReference type="InterPro" id="IPR005828">
    <property type="entry name" value="MFS_sugar_transport-like"/>
</dbReference>
<dbReference type="AlphaFoldDB" id="A0A9P9YQ97"/>
<dbReference type="GO" id="GO:0022857">
    <property type="term" value="F:transmembrane transporter activity"/>
    <property type="evidence" value="ECO:0007669"/>
    <property type="project" value="InterPro"/>
</dbReference>
<comment type="caution">
    <text evidence="8">The sequence shown here is derived from an EMBL/GenBank/DDBJ whole genome shotgun (WGS) entry which is preliminary data.</text>
</comment>
<dbReference type="OrthoDB" id="6884957at2759"/>
<feature type="transmembrane region" description="Helical" evidence="6">
    <location>
        <begin position="257"/>
        <end position="278"/>
    </location>
</feature>
<dbReference type="PANTHER" id="PTHR24064">
    <property type="entry name" value="SOLUTE CARRIER FAMILY 22 MEMBER"/>
    <property type="match status" value="1"/>
</dbReference>
<feature type="transmembrane region" description="Helical" evidence="6">
    <location>
        <begin position="493"/>
        <end position="514"/>
    </location>
</feature>
<feature type="transmembrane region" description="Helical" evidence="6">
    <location>
        <begin position="108"/>
        <end position="131"/>
    </location>
</feature>
<dbReference type="Pfam" id="PF00083">
    <property type="entry name" value="Sugar_tr"/>
    <property type="match status" value="1"/>
</dbReference>
<feature type="transmembrane region" description="Helical" evidence="6">
    <location>
        <begin position="578"/>
        <end position="599"/>
    </location>
</feature>
<dbReference type="InterPro" id="IPR020846">
    <property type="entry name" value="MFS_dom"/>
</dbReference>
<reference evidence="8" key="1">
    <citation type="journal article" date="2023" name="Genome Biol. Evol.">
        <title>Long-read-based Genome Assembly of Drosophila gunungcola Reveals Fewer Chemosensory Genes in Flower-breeding Species.</title>
        <authorList>
            <person name="Negi A."/>
            <person name="Liao B.Y."/>
            <person name="Yeh S.D."/>
        </authorList>
    </citation>
    <scope>NUCLEOTIDE SEQUENCE</scope>
    <source>
        <strain evidence="8">Sukarami</strain>
    </source>
</reference>
<feature type="transmembrane region" description="Helical" evidence="6">
    <location>
        <begin position="431"/>
        <end position="449"/>
    </location>
</feature>
<dbReference type="GO" id="GO:0016020">
    <property type="term" value="C:membrane"/>
    <property type="evidence" value="ECO:0007669"/>
    <property type="project" value="UniProtKB-SubCell"/>
</dbReference>
<keyword evidence="9" id="KW-1185">Reference proteome</keyword>
<dbReference type="SUPFAM" id="SSF103473">
    <property type="entry name" value="MFS general substrate transporter"/>
    <property type="match status" value="1"/>
</dbReference>
<evidence type="ECO:0000256" key="3">
    <source>
        <dbReference type="ARBA" id="ARBA00022989"/>
    </source>
</evidence>
<comment type="subcellular location">
    <subcellularLocation>
        <location evidence="1">Membrane</location>
        <topology evidence="1">Multi-pass membrane protein</topology>
    </subcellularLocation>
</comment>
<sequence length="693" mass="78666">MANEETRNGSIDKGDKSKKKEKGEQAQLKKSTFYEKPEMVDIGVQAGDSVDEIKVRYKEPNRGNSSNDSLRRSSTTTTSLPRRSWETEDYIDFDDLLPMIGEFSHFQVMLLLFMIPFCFITAFVYLGQIFMSLTPPKYYCYVPELTLMNNVELRKQLSIPREKDGSYSCCRMYDTNYTKIHFAPNPSAYINTSLPTMPCKRGYVFEPDEKPYISATMEFGWLCDDDKYATYAQIIFFVGSILGALGYGYFADHCGRLAALVSSCFVALVGSFATSMSYDFSSFALSRFIVGTSYDTCFTMVYILVLEYVGPKYRTLVANLSLALFYCPCTMLMPWIALSAGNWRRFSAYTSLPIVLAMFSFCLIPESARWLVSVGDIEGAMEILKRVMRMNKKNVAPQILELFESSCTQFYKEELHGRDFNVFSIFKRRRLARYMVLLIIIWMAMSLVYDGHVRAASVLDSQNIFVFFTIACATELPGSILVIFTLDRCGRRWCSFAFTSLSGVFSLVGAGLANRTLMRISALAGRFFANMCYNIGLQWAAEILPTVVRAQGVALIHTMGFVAMLLSPPVVYLSHVSFPLMLLVLGVLGLLGGLLALFLPETLNHELPQTLSDGAEFGRNQRLWHVPCCGPGARKSHPRHWRRGSSLRTLSREEFRSSRMFRKTDYVHREKSQPSSENQKVDEKVIRTYKYNG</sequence>
<dbReference type="Proteomes" id="UP001059596">
    <property type="component" value="Unassembled WGS sequence"/>
</dbReference>
<gene>
    <name evidence="8" type="ORF">M5D96_006863</name>
</gene>
<keyword evidence="2 6" id="KW-0812">Transmembrane</keyword>
<feature type="transmembrane region" description="Helical" evidence="6">
    <location>
        <begin position="553"/>
        <end position="572"/>
    </location>
</feature>
<dbReference type="EMBL" id="JAMKOV010000004">
    <property type="protein sequence ID" value="KAI8040920.1"/>
    <property type="molecule type" value="Genomic_DNA"/>
</dbReference>
<name>A0A9P9YQ97_9MUSC</name>
<organism evidence="8 9">
    <name type="scientific">Drosophila gunungcola</name>
    <name type="common">fruit fly</name>
    <dbReference type="NCBI Taxonomy" id="103775"/>
    <lineage>
        <taxon>Eukaryota</taxon>
        <taxon>Metazoa</taxon>
        <taxon>Ecdysozoa</taxon>
        <taxon>Arthropoda</taxon>
        <taxon>Hexapoda</taxon>
        <taxon>Insecta</taxon>
        <taxon>Pterygota</taxon>
        <taxon>Neoptera</taxon>
        <taxon>Endopterygota</taxon>
        <taxon>Diptera</taxon>
        <taxon>Brachycera</taxon>
        <taxon>Muscomorpha</taxon>
        <taxon>Ephydroidea</taxon>
        <taxon>Drosophilidae</taxon>
        <taxon>Drosophila</taxon>
        <taxon>Sophophora</taxon>
    </lineage>
</organism>
<evidence type="ECO:0000256" key="6">
    <source>
        <dbReference type="SAM" id="Phobius"/>
    </source>
</evidence>
<evidence type="ECO:0000256" key="4">
    <source>
        <dbReference type="ARBA" id="ARBA00023136"/>
    </source>
</evidence>
<feature type="region of interest" description="Disordered" evidence="5">
    <location>
        <begin position="1"/>
        <end position="32"/>
    </location>
</feature>
<feature type="domain" description="Major facilitator superfamily (MFS) profile" evidence="7">
    <location>
        <begin position="120"/>
        <end position="604"/>
    </location>
</feature>
<feature type="region of interest" description="Disordered" evidence="5">
    <location>
        <begin position="56"/>
        <end position="81"/>
    </location>
</feature>
<feature type="transmembrane region" description="Helical" evidence="6">
    <location>
        <begin position="284"/>
        <end position="305"/>
    </location>
</feature>
<evidence type="ECO:0000256" key="2">
    <source>
        <dbReference type="ARBA" id="ARBA00022692"/>
    </source>
</evidence>
<accession>A0A9P9YQ97</accession>
<evidence type="ECO:0000256" key="5">
    <source>
        <dbReference type="SAM" id="MobiDB-lite"/>
    </source>
</evidence>
<feature type="transmembrane region" description="Helical" evidence="6">
    <location>
        <begin position="346"/>
        <end position="364"/>
    </location>
</feature>
<protein>
    <recommendedName>
        <fullName evidence="7">Major facilitator superfamily (MFS) profile domain-containing protein</fullName>
    </recommendedName>
</protein>
<evidence type="ECO:0000256" key="1">
    <source>
        <dbReference type="ARBA" id="ARBA00004141"/>
    </source>
</evidence>
<evidence type="ECO:0000313" key="8">
    <source>
        <dbReference type="EMBL" id="KAI8040920.1"/>
    </source>
</evidence>
<feature type="transmembrane region" description="Helical" evidence="6">
    <location>
        <begin position="464"/>
        <end position="486"/>
    </location>
</feature>
<proteinExistence type="predicted"/>
<feature type="transmembrane region" description="Helical" evidence="6">
    <location>
        <begin position="228"/>
        <end position="250"/>
    </location>
</feature>
<feature type="compositionally biased region" description="Basic and acidic residues" evidence="5">
    <location>
        <begin position="1"/>
        <end position="15"/>
    </location>
</feature>
<feature type="transmembrane region" description="Helical" evidence="6">
    <location>
        <begin position="520"/>
        <end position="541"/>
    </location>
</feature>
<dbReference type="InterPro" id="IPR036259">
    <property type="entry name" value="MFS_trans_sf"/>
</dbReference>
<keyword evidence="4 6" id="KW-0472">Membrane</keyword>
<feature type="transmembrane region" description="Helical" evidence="6">
    <location>
        <begin position="317"/>
        <end position="340"/>
    </location>
</feature>
<evidence type="ECO:0000313" key="9">
    <source>
        <dbReference type="Proteomes" id="UP001059596"/>
    </source>
</evidence>
<dbReference type="PROSITE" id="PS50850">
    <property type="entry name" value="MFS"/>
    <property type="match status" value="1"/>
</dbReference>
<feature type="compositionally biased region" description="Low complexity" evidence="5">
    <location>
        <begin position="64"/>
        <end position="81"/>
    </location>
</feature>